<proteinExistence type="predicted"/>
<dbReference type="AlphaFoldDB" id="A0AAV2IE70"/>
<keyword evidence="3" id="KW-1185">Reference proteome</keyword>
<sequence length="119" mass="13804">ITEHHVNSFKDECELFFNRFMEQGPGSVGENLQLGNTLMQKFTEEADELEEKRLDLALAEKLFELPITVHEKLIEVKKQLAGLHLIYSLYREQDAAKNKWSETLWPDLDIDVLSKGIED</sequence>
<dbReference type="EMBL" id="CAXITT010000585">
    <property type="protein sequence ID" value="CAL1543926.1"/>
    <property type="molecule type" value="Genomic_DNA"/>
</dbReference>
<organism evidence="2 3">
    <name type="scientific">Lymnaea stagnalis</name>
    <name type="common">Great pond snail</name>
    <name type="synonym">Helix stagnalis</name>
    <dbReference type="NCBI Taxonomy" id="6523"/>
    <lineage>
        <taxon>Eukaryota</taxon>
        <taxon>Metazoa</taxon>
        <taxon>Spiralia</taxon>
        <taxon>Lophotrochozoa</taxon>
        <taxon>Mollusca</taxon>
        <taxon>Gastropoda</taxon>
        <taxon>Heterobranchia</taxon>
        <taxon>Euthyneura</taxon>
        <taxon>Panpulmonata</taxon>
        <taxon>Hygrophila</taxon>
        <taxon>Lymnaeoidea</taxon>
        <taxon>Lymnaeidae</taxon>
        <taxon>Lymnaea</taxon>
    </lineage>
</organism>
<dbReference type="GO" id="GO:0007018">
    <property type="term" value="P:microtubule-based movement"/>
    <property type="evidence" value="ECO:0007669"/>
    <property type="project" value="InterPro"/>
</dbReference>
<dbReference type="GO" id="GO:0045505">
    <property type="term" value="F:dynein intermediate chain binding"/>
    <property type="evidence" value="ECO:0007669"/>
    <property type="project" value="InterPro"/>
</dbReference>
<name>A0AAV2IE70_LYMST</name>
<dbReference type="Proteomes" id="UP001497497">
    <property type="component" value="Unassembled WGS sequence"/>
</dbReference>
<gene>
    <name evidence="2" type="ORF">GSLYS_00017439001</name>
</gene>
<feature type="coiled-coil region" evidence="1">
    <location>
        <begin position="32"/>
        <end position="59"/>
    </location>
</feature>
<evidence type="ECO:0000256" key="1">
    <source>
        <dbReference type="SAM" id="Coils"/>
    </source>
</evidence>
<dbReference type="PANTHER" id="PTHR46961:SF12">
    <property type="entry name" value="DYNEIN AXONEMAL HEAVY CHAIN 10"/>
    <property type="match status" value="1"/>
</dbReference>
<dbReference type="GO" id="GO:0030286">
    <property type="term" value="C:dynein complex"/>
    <property type="evidence" value="ECO:0007669"/>
    <property type="project" value="InterPro"/>
</dbReference>
<protein>
    <submittedName>
        <fullName evidence="2">Uncharacterized protein</fullName>
    </submittedName>
</protein>
<comment type="caution">
    <text evidence="2">The sequence shown here is derived from an EMBL/GenBank/DDBJ whole genome shotgun (WGS) entry which is preliminary data.</text>
</comment>
<accession>A0AAV2IE70</accession>
<dbReference type="GO" id="GO:0051959">
    <property type="term" value="F:dynein light intermediate chain binding"/>
    <property type="evidence" value="ECO:0007669"/>
    <property type="project" value="InterPro"/>
</dbReference>
<dbReference type="PANTHER" id="PTHR46961">
    <property type="entry name" value="DYNEIN HEAVY CHAIN 1, AXONEMAL-LIKE PROTEIN"/>
    <property type="match status" value="1"/>
</dbReference>
<dbReference type="InterPro" id="IPR026983">
    <property type="entry name" value="DHC"/>
</dbReference>
<feature type="non-terminal residue" evidence="2">
    <location>
        <position position="1"/>
    </location>
</feature>
<evidence type="ECO:0000313" key="3">
    <source>
        <dbReference type="Proteomes" id="UP001497497"/>
    </source>
</evidence>
<reference evidence="2 3" key="1">
    <citation type="submission" date="2024-04" db="EMBL/GenBank/DDBJ databases">
        <authorList>
            <consortium name="Genoscope - CEA"/>
            <person name="William W."/>
        </authorList>
    </citation>
    <scope>NUCLEOTIDE SEQUENCE [LARGE SCALE GENOMIC DNA]</scope>
</reference>
<evidence type="ECO:0000313" key="2">
    <source>
        <dbReference type="EMBL" id="CAL1543926.1"/>
    </source>
</evidence>
<keyword evidence="1" id="KW-0175">Coiled coil</keyword>
<feature type="non-terminal residue" evidence="2">
    <location>
        <position position="119"/>
    </location>
</feature>